<accession>A0A1K0IEE0</accession>
<evidence type="ECO:0008006" key="2">
    <source>
        <dbReference type="Google" id="ProtNLM"/>
    </source>
</evidence>
<proteinExistence type="predicted"/>
<dbReference type="RefSeq" id="WP_340524440.1">
    <property type="nucleotide sequence ID" value="NZ_FMSH01000165.1"/>
</dbReference>
<evidence type="ECO:0000313" key="1">
    <source>
        <dbReference type="EMBL" id="SCU75698.1"/>
    </source>
</evidence>
<gene>
    <name evidence="1" type="ORF">CNECB9_2470014</name>
</gene>
<sequence>MQPRIIRVLPAEHGWALEFGGFNIKAQRFPTMEAAIAAGWDVARRENAELHIHRHDGDVHLRNACGDKQQESQR</sequence>
<dbReference type="AlphaFoldDB" id="A0A1K0IEE0"/>
<reference evidence="1" key="1">
    <citation type="submission" date="2016-09" db="EMBL/GenBank/DDBJ databases">
        <authorList>
            <person name="Capua I."/>
            <person name="De Benedictis P."/>
            <person name="Joannis T."/>
            <person name="Lombin L.H."/>
            <person name="Cattoli G."/>
        </authorList>
    </citation>
    <scope>NUCLEOTIDE SEQUENCE</scope>
    <source>
        <strain evidence="1">B9</strain>
    </source>
</reference>
<name>A0A1K0IEE0_CUPNE</name>
<organism evidence="1">
    <name type="scientific">Cupriavidus necator</name>
    <name type="common">Alcaligenes eutrophus</name>
    <name type="synonym">Ralstonia eutropha</name>
    <dbReference type="NCBI Taxonomy" id="106590"/>
    <lineage>
        <taxon>Bacteria</taxon>
        <taxon>Pseudomonadati</taxon>
        <taxon>Pseudomonadota</taxon>
        <taxon>Betaproteobacteria</taxon>
        <taxon>Burkholderiales</taxon>
        <taxon>Burkholderiaceae</taxon>
        <taxon>Cupriavidus</taxon>
    </lineage>
</organism>
<dbReference type="EMBL" id="FMSH01000165">
    <property type="protein sequence ID" value="SCU75698.1"/>
    <property type="molecule type" value="Genomic_DNA"/>
</dbReference>
<dbReference type="Pfam" id="PF09954">
    <property type="entry name" value="DUF2188"/>
    <property type="match status" value="1"/>
</dbReference>
<protein>
    <recommendedName>
        <fullName evidence="2">DUF2188 domain-containing protein</fullName>
    </recommendedName>
</protein>
<dbReference type="InterPro" id="IPR018691">
    <property type="entry name" value="DUF2188"/>
</dbReference>